<dbReference type="InterPro" id="IPR003148">
    <property type="entry name" value="RCK_N"/>
</dbReference>
<dbReference type="Pfam" id="PF00999">
    <property type="entry name" value="Na_H_Exchanger"/>
    <property type="match status" value="1"/>
</dbReference>
<evidence type="ECO:0000256" key="5">
    <source>
        <dbReference type="ARBA" id="ARBA00022692"/>
    </source>
</evidence>
<dbReference type="PROSITE" id="PS51201">
    <property type="entry name" value="RCK_N"/>
    <property type="match status" value="1"/>
</dbReference>
<evidence type="ECO:0000313" key="12">
    <source>
        <dbReference type="EMBL" id="VAY87573.1"/>
    </source>
</evidence>
<dbReference type="EMBL" id="UOYO01000026">
    <property type="protein sequence ID" value="VAY87573.1"/>
    <property type="molecule type" value="Genomic_DNA"/>
</dbReference>
<keyword evidence="6" id="KW-0630">Potassium</keyword>
<feature type="transmembrane region" description="Helical" evidence="10">
    <location>
        <begin position="355"/>
        <end position="375"/>
    </location>
</feature>
<evidence type="ECO:0000259" key="11">
    <source>
        <dbReference type="PROSITE" id="PS51201"/>
    </source>
</evidence>
<feature type="transmembrane region" description="Helical" evidence="10">
    <location>
        <begin position="115"/>
        <end position="134"/>
    </location>
</feature>
<evidence type="ECO:0000256" key="1">
    <source>
        <dbReference type="ARBA" id="ARBA00004141"/>
    </source>
</evidence>
<dbReference type="GO" id="GO:0015297">
    <property type="term" value="F:antiporter activity"/>
    <property type="evidence" value="ECO:0007669"/>
    <property type="project" value="UniProtKB-KW"/>
</dbReference>
<dbReference type="InterPro" id="IPR038770">
    <property type="entry name" value="Na+/solute_symporter_sf"/>
</dbReference>
<dbReference type="AlphaFoldDB" id="A0A3B1DT64"/>
<dbReference type="GO" id="GO:0006813">
    <property type="term" value="P:potassium ion transport"/>
    <property type="evidence" value="ECO:0007669"/>
    <property type="project" value="UniProtKB-KW"/>
</dbReference>
<feature type="transmembrane region" description="Helical" evidence="10">
    <location>
        <begin position="328"/>
        <end position="349"/>
    </location>
</feature>
<dbReference type="Gene3D" id="3.40.50.720">
    <property type="entry name" value="NAD(P)-binding Rossmann-like Domain"/>
    <property type="match status" value="1"/>
</dbReference>
<keyword evidence="9 10" id="KW-0472">Membrane</keyword>
<comment type="subcellular location">
    <subcellularLocation>
        <location evidence="1">Membrane</location>
        <topology evidence="1">Multi-pass membrane protein</topology>
    </subcellularLocation>
</comment>
<dbReference type="Gene3D" id="1.20.1530.20">
    <property type="match status" value="1"/>
</dbReference>
<feature type="transmembrane region" description="Helical" evidence="10">
    <location>
        <begin position="178"/>
        <end position="196"/>
    </location>
</feature>
<dbReference type="InterPro" id="IPR036291">
    <property type="entry name" value="NAD(P)-bd_dom_sf"/>
</dbReference>
<feature type="transmembrane region" description="Helical" evidence="10">
    <location>
        <begin position="52"/>
        <end position="72"/>
    </location>
</feature>
<dbReference type="GO" id="GO:1902600">
    <property type="term" value="P:proton transmembrane transport"/>
    <property type="evidence" value="ECO:0007669"/>
    <property type="project" value="InterPro"/>
</dbReference>
<keyword evidence="5 10" id="KW-0812">Transmembrane</keyword>
<sequence length="531" mass="59380">MDILTIIVGVLFLSLVFNLILKKFHISPIVGYILTGSTVVTFMDFANINRAYLSHVAEFGIVFLMFTIGLEFSVNHLKQMKKEVFVFGSLQVIITSLFFIYLSHVVFKLDITTSIVIGSALALSSTAIVLKVLNDNGDIHRPYGRNSVGILIFQDLSVIPILLMITMMSNSSISLEDMLLNTLYSAIFVGIVLYLLGKYIADKFLAYVVDTKVEELFIASILLIVLSSALFAHTFGFSYSLGAFLAGMLIAETKYKYQIEADLVPFRDILLGIFFITVGMQVDFAILLEHYILIILLLIAILSIKVILIFLIIRLFTFTKRAIKTALTLAQVGEFSFAVFSLASANHLISNDINQIMITVVMLSLLFTSLVLRHVRCFTDFFYKESSELIQEPIASANMKEHIIVCGYSSLGQKIVKQLRNLKLSYVAVEHNGRHVKTGHERGDMVFFGNASSQIVLNSLCIKDASAVIIAVDNDEKIRLICEAIRDITPKILIALKVTHQSQIDDFRDLNIDSIINENEVVASWLVKKIV</sequence>
<evidence type="ECO:0000256" key="3">
    <source>
        <dbReference type="ARBA" id="ARBA00022449"/>
    </source>
</evidence>
<dbReference type="PANTHER" id="PTHR46157">
    <property type="entry name" value="K(+) EFFLUX ANTIPORTER 3, CHLOROPLASTIC"/>
    <property type="match status" value="1"/>
</dbReference>
<feature type="transmembrane region" description="Helical" evidence="10">
    <location>
        <begin position="29"/>
        <end position="46"/>
    </location>
</feature>
<feature type="transmembrane region" description="Helical" evidence="10">
    <location>
        <begin position="269"/>
        <end position="288"/>
    </location>
</feature>
<feature type="transmembrane region" description="Helical" evidence="10">
    <location>
        <begin position="146"/>
        <end position="166"/>
    </location>
</feature>
<keyword evidence="8" id="KW-0406">Ion transport</keyword>
<keyword evidence="4" id="KW-0633">Potassium transport</keyword>
<feature type="transmembrane region" description="Helical" evidence="10">
    <location>
        <begin position="6"/>
        <end position="22"/>
    </location>
</feature>
<dbReference type="GO" id="GO:0005886">
    <property type="term" value="C:plasma membrane"/>
    <property type="evidence" value="ECO:0007669"/>
    <property type="project" value="TreeGrafter"/>
</dbReference>
<dbReference type="PANTHER" id="PTHR46157:SF4">
    <property type="entry name" value="K(+) EFFLUX ANTIPORTER 3, CHLOROPLASTIC"/>
    <property type="match status" value="1"/>
</dbReference>
<organism evidence="12">
    <name type="scientific">hydrothermal vent metagenome</name>
    <dbReference type="NCBI Taxonomy" id="652676"/>
    <lineage>
        <taxon>unclassified sequences</taxon>
        <taxon>metagenomes</taxon>
        <taxon>ecological metagenomes</taxon>
    </lineage>
</organism>
<feature type="transmembrane region" description="Helical" evidence="10">
    <location>
        <begin position="239"/>
        <end position="257"/>
    </location>
</feature>
<keyword evidence="2" id="KW-0813">Transport</keyword>
<evidence type="ECO:0000256" key="10">
    <source>
        <dbReference type="SAM" id="Phobius"/>
    </source>
</evidence>
<dbReference type="InterPro" id="IPR006153">
    <property type="entry name" value="Cation/H_exchanger_TM"/>
</dbReference>
<feature type="transmembrane region" description="Helical" evidence="10">
    <location>
        <begin position="294"/>
        <end position="316"/>
    </location>
</feature>
<accession>A0A3B1DT64</accession>
<evidence type="ECO:0000256" key="6">
    <source>
        <dbReference type="ARBA" id="ARBA00022958"/>
    </source>
</evidence>
<proteinExistence type="predicted"/>
<reference evidence="12" key="1">
    <citation type="submission" date="2018-10" db="EMBL/GenBank/DDBJ databases">
        <authorList>
            <person name="Aoki K."/>
        </authorList>
    </citation>
    <scope>NUCLEOTIDE SEQUENCE</scope>
</reference>
<keyword evidence="7 10" id="KW-1133">Transmembrane helix</keyword>
<feature type="transmembrane region" description="Helical" evidence="10">
    <location>
        <begin position="84"/>
        <end position="103"/>
    </location>
</feature>
<evidence type="ECO:0000256" key="4">
    <source>
        <dbReference type="ARBA" id="ARBA00022538"/>
    </source>
</evidence>
<evidence type="ECO:0000256" key="7">
    <source>
        <dbReference type="ARBA" id="ARBA00022989"/>
    </source>
</evidence>
<evidence type="ECO:0000256" key="2">
    <source>
        <dbReference type="ARBA" id="ARBA00022448"/>
    </source>
</evidence>
<evidence type="ECO:0000256" key="9">
    <source>
        <dbReference type="ARBA" id="ARBA00023136"/>
    </source>
</evidence>
<evidence type="ECO:0000256" key="8">
    <source>
        <dbReference type="ARBA" id="ARBA00023065"/>
    </source>
</evidence>
<name>A0A3B1DT64_9ZZZZ</name>
<dbReference type="SUPFAM" id="SSF51735">
    <property type="entry name" value="NAD(P)-binding Rossmann-fold domains"/>
    <property type="match status" value="1"/>
</dbReference>
<protein>
    <submittedName>
        <fullName evidence="12">Glutathione-regulated potassium-efflux system protein KefB</fullName>
    </submittedName>
</protein>
<feature type="domain" description="RCK N-terminal" evidence="11">
    <location>
        <begin position="400"/>
        <end position="516"/>
    </location>
</feature>
<gene>
    <name evidence="12" type="ORF">MNB_ARC-1_475</name>
</gene>
<dbReference type="Pfam" id="PF02254">
    <property type="entry name" value="TrkA_N"/>
    <property type="match status" value="1"/>
</dbReference>
<keyword evidence="3" id="KW-0050">Antiport</keyword>